<protein>
    <submittedName>
        <fullName evidence="3">Uncharacterized protein</fullName>
    </submittedName>
</protein>
<feature type="chain" id="PRO_5030605169" evidence="2">
    <location>
        <begin position="27"/>
        <end position="171"/>
    </location>
</feature>
<feature type="compositionally biased region" description="Basic and acidic residues" evidence="1">
    <location>
        <begin position="79"/>
        <end position="97"/>
    </location>
</feature>
<name>A0A7S1LLX0_ALECA</name>
<sequence>MAAFKLAVRLLFALVVACTASRGLRAREVSADHPHDGVESFAQTGRMSEKASSKMHVARKDDDDDGGSEDMESGSADGGGERETAESIEEGIEHPEGDYGASFAQLRAKTGEADDDDDDNRAQAADEQEDDEEVQEVRKDAPRGQLQDATSLMLQESKDLLASAKAAAGDA</sequence>
<evidence type="ECO:0000256" key="1">
    <source>
        <dbReference type="SAM" id="MobiDB-lite"/>
    </source>
</evidence>
<dbReference type="AlphaFoldDB" id="A0A7S1LLX0"/>
<organism evidence="3">
    <name type="scientific">Alexandrium catenella</name>
    <name type="common">Red tide dinoflagellate</name>
    <name type="synonym">Gonyaulax catenella</name>
    <dbReference type="NCBI Taxonomy" id="2925"/>
    <lineage>
        <taxon>Eukaryota</taxon>
        <taxon>Sar</taxon>
        <taxon>Alveolata</taxon>
        <taxon>Dinophyceae</taxon>
        <taxon>Gonyaulacales</taxon>
        <taxon>Pyrocystaceae</taxon>
        <taxon>Alexandrium</taxon>
    </lineage>
</organism>
<feature type="signal peptide" evidence="2">
    <location>
        <begin position="1"/>
        <end position="26"/>
    </location>
</feature>
<accession>A0A7S1LLX0</accession>
<evidence type="ECO:0000313" key="3">
    <source>
        <dbReference type="EMBL" id="CAD9107906.1"/>
    </source>
</evidence>
<feature type="compositionally biased region" description="Acidic residues" evidence="1">
    <location>
        <begin position="62"/>
        <end position="72"/>
    </location>
</feature>
<evidence type="ECO:0000256" key="2">
    <source>
        <dbReference type="SAM" id="SignalP"/>
    </source>
</evidence>
<keyword evidence="2" id="KW-0732">Signal</keyword>
<proteinExistence type="predicted"/>
<feature type="region of interest" description="Disordered" evidence="1">
    <location>
        <begin position="30"/>
        <end position="148"/>
    </location>
</feature>
<dbReference type="EMBL" id="HBGE01018134">
    <property type="protein sequence ID" value="CAD9107906.1"/>
    <property type="molecule type" value="Transcribed_RNA"/>
</dbReference>
<gene>
    <name evidence="3" type="ORF">ACAT0790_LOCUS10839</name>
</gene>
<reference evidence="3" key="1">
    <citation type="submission" date="2021-01" db="EMBL/GenBank/DDBJ databases">
        <authorList>
            <person name="Corre E."/>
            <person name="Pelletier E."/>
            <person name="Niang G."/>
            <person name="Scheremetjew M."/>
            <person name="Finn R."/>
            <person name="Kale V."/>
            <person name="Holt S."/>
            <person name="Cochrane G."/>
            <person name="Meng A."/>
            <person name="Brown T."/>
            <person name="Cohen L."/>
        </authorList>
    </citation>
    <scope>NUCLEOTIDE SEQUENCE</scope>
    <source>
        <strain evidence="3">OF101</strain>
    </source>
</reference>